<sequence length="556" mass="63063">MESITFKCNFCLEQKTETPIPVAHDKVCEDCFKEYVAPKFEAALKHEHEYPVCWGSHTPDPSLYLRWLPQGFIHRWLWRERECRMAVKERVYCKHRVFEESGVEVVRREGGDVVRITSLMVKECGRFFGSRAPNTKAGRAYTCLGCEGHTCGVCSSSFQGMADEHVCGEDDTRKEPDAFEGMVRGRDYQDCPKCDVRICLRDGCNFVRCTQCRAGFCFICGMGAEEHDGDHWRPGNPCPRFNQPRAANVAYGRQLPPPLPPLPPALERLFAGQPALRPVYYIMMMIRQNFAERANEDPPTQGTLLGQLNPLSDNVLANIQLFALPLETETFRILENYGRIGATAHNVAAAVVAPTGVLERLQAFAEQVRPNWIAYVQAYERFQQQVQTLKEGRIATYFMNNASLVGASRPVLAHYTWLDEELLTTLVWSQPRRRAIGATAVTMMRVQGFPPDPRNPWLRQLQYLGPTLMYVLRDQVHIDATISLERLQHVRAKRYPAACAVIEKVSAVLPQDVWESQPGLKEAVSIFRAADATFTQRLVDRIERLGGGVARRWIAV</sequence>
<keyword evidence="9" id="KW-1185">Reference proteome</keyword>
<keyword evidence="1" id="KW-0808">Transferase</keyword>
<dbReference type="InterPro" id="IPR044066">
    <property type="entry name" value="TRIAD_supradom"/>
</dbReference>
<keyword evidence="6" id="KW-0862">Zinc</keyword>
<comment type="caution">
    <text evidence="8">The sequence shown here is derived from an EMBL/GenBank/DDBJ whole genome shotgun (WGS) entry which is preliminary data.</text>
</comment>
<evidence type="ECO:0000259" key="7">
    <source>
        <dbReference type="PROSITE" id="PS51873"/>
    </source>
</evidence>
<gene>
    <name evidence="8" type="ORF">LTR36_002855</name>
</gene>
<dbReference type="AlphaFoldDB" id="A0AAV9JLX1"/>
<dbReference type="GO" id="GO:0016567">
    <property type="term" value="P:protein ubiquitination"/>
    <property type="evidence" value="ECO:0007669"/>
    <property type="project" value="InterPro"/>
</dbReference>
<protein>
    <recommendedName>
        <fullName evidence="7">RING-type domain-containing protein</fullName>
    </recommendedName>
</protein>
<reference evidence="8 9" key="1">
    <citation type="submission" date="2021-11" db="EMBL/GenBank/DDBJ databases">
        <title>Black yeast isolated from Biological Soil Crust.</title>
        <authorList>
            <person name="Kurbessoian T."/>
        </authorList>
    </citation>
    <scope>NUCLEOTIDE SEQUENCE [LARGE SCALE GENOMIC DNA]</scope>
    <source>
        <strain evidence="8 9">CCFEE 5522</strain>
    </source>
</reference>
<evidence type="ECO:0000256" key="2">
    <source>
        <dbReference type="ARBA" id="ARBA00022723"/>
    </source>
</evidence>
<evidence type="ECO:0000256" key="3">
    <source>
        <dbReference type="ARBA" id="ARBA00022737"/>
    </source>
</evidence>
<evidence type="ECO:0000256" key="5">
    <source>
        <dbReference type="ARBA" id="ARBA00022786"/>
    </source>
</evidence>
<dbReference type="PROSITE" id="PS51873">
    <property type="entry name" value="TRIAD"/>
    <property type="match status" value="1"/>
</dbReference>
<dbReference type="InterPro" id="IPR031127">
    <property type="entry name" value="E3_UB_ligase_RBR"/>
</dbReference>
<proteinExistence type="predicted"/>
<dbReference type="PANTHER" id="PTHR11685">
    <property type="entry name" value="RBR FAMILY RING FINGER AND IBR DOMAIN-CONTAINING"/>
    <property type="match status" value="1"/>
</dbReference>
<feature type="domain" description="RING-type" evidence="7">
    <location>
        <begin position="4"/>
        <end position="242"/>
    </location>
</feature>
<dbReference type="Proteomes" id="UP001324427">
    <property type="component" value="Unassembled WGS sequence"/>
</dbReference>
<accession>A0AAV9JLX1</accession>
<dbReference type="GO" id="GO:0004842">
    <property type="term" value="F:ubiquitin-protein transferase activity"/>
    <property type="evidence" value="ECO:0007669"/>
    <property type="project" value="InterPro"/>
</dbReference>
<dbReference type="GO" id="GO:0008270">
    <property type="term" value="F:zinc ion binding"/>
    <property type="evidence" value="ECO:0007669"/>
    <property type="project" value="UniProtKB-KW"/>
</dbReference>
<keyword evidence="4" id="KW-0863">Zinc-finger</keyword>
<dbReference type="Pfam" id="PF22191">
    <property type="entry name" value="IBR_1"/>
    <property type="match status" value="1"/>
</dbReference>
<dbReference type="EMBL" id="JAVFHQ010000019">
    <property type="protein sequence ID" value="KAK4545505.1"/>
    <property type="molecule type" value="Genomic_DNA"/>
</dbReference>
<dbReference type="SUPFAM" id="SSF57850">
    <property type="entry name" value="RING/U-box"/>
    <property type="match status" value="1"/>
</dbReference>
<evidence type="ECO:0000256" key="6">
    <source>
        <dbReference type="ARBA" id="ARBA00022833"/>
    </source>
</evidence>
<evidence type="ECO:0000256" key="1">
    <source>
        <dbReference type="ARBA" id="ARBA00022679"/>
    </source>
</evidence>
<dbReference type="Gene3D" id="1.20.120.1750">
    <property type="match status" value="1"/>
</dbReference>
<evidence type="ECO:0000313" key="9">
    <source>
        <dbReference type="Proteomes" id="UP001324427"/>
    </source>
</evidence>
<keyword evidence="3" id="KW-0677">Repeat</keyword>
<name>A0AAV9JLX1_9PEZI</name>
<evidence type="ECO:0000313" key="8">
    <source>
        <dbReference type="EMBL" id="KAK4545505.1"/>
    </source>
</evidence>
<evidence type="ECO:0000256" key="4">
    <source>
        <dbReference type="ARBA" id="ARBA00022771"/>
    </source>
</evidence>
<organism evidence="8 9">
    <name type="scientific">Oleoguttula mirabilis</name>
    <dbReference type="NCBI Taxonomy" id="1507867"/>
    <lineage>
        <taxon>Eukaryota</taxon>
        <taxon>Fungi</taxon>
        <taxon>Dikarya</taxon>
        <taxon>Ascomycota</taxon>
        <taxon>Pezizomycotina</taxon>
        <taxon>Dothideomycetes</taxon>
        <taxon>Dothideomycetidae</taxon>
        <taxon>Mycosphaerellales</taxon>
        <taxon>Teratosphaeriaceae</taxon>
        <taxon>Oleoguttula</taxon>
    </lineage>
</organism>
<keyword evidence="2" id="KW-0479">Metal-binding</keyword>
<keyword evidence="5" id="KW-0833">Ubl conjugation pathway</keyword>